<reference evidence="2 3" key="1">
    <citation type="submission" date="2019-02" db="EMBL/GenBank/DDBJ databases">
        <title>Genome sequencing of the rare red list fungi Hericium alpestre (H. flagellum).</title>
        <authorList>
            <person name="Buettner E."/>
            <person name="Kellner H."/>
        </authorList>
    </citation>
    <scope>NUCLEOTIDE SEQUENCE [LARGE SCALE GENOMIC DNA]</scope>
    <source>
        <strain evidence="2 3">DSM 108284</strain>
    </source>
</reference>
<dbReference type="EMBL" id="SFCI01001365">
    <property type="protein sequence ID" value="TFY75971.1"/>
    <property type="molecule type" value="Genomic_DNA"/>
</dbReference>
<protein>
    <submittedName>
        <fullName evidence="2">Uncharacterized protein</fullName>
    </submittedName>
</protein>
<name>A0A4Y9ZQ70_9AGAM</name>
<dbReference type="OrthoDB" id="3357408at2759"/>
<evidence type="ECO:0000313" key="2">
    <source>
        <dbReference type="EMBL" id="TFY75971.1"/>
    </source>
</evidence>
<feature type="transmembrane region" description="Helical" evidence="1">
    <location>
        <begin position="73"/>
        <end position="92"/>
    </location>
</feature>
<dbReference type="Proteomes" id="UP000298061">
    <property type="component" value="Unassembled WGS sequence"/>
</dbReference>
<keyword evidence="1" id="KW-1133">Transmembrane helix</keyword>
<gene>
    <name evidence="2" type="ORF">EWM64_g8042</name>
</gene>
<keyword evidence="1" id="KW-0812">Transmembrane</keyword>
<comment type="caution">
    <text evidence="2">The sequence shown here is derived from an EMBL/GenBank/DDBJ whole genome shotgun (WGS) entry which is preliminary data.</text>
</comment>
<keyword evidence="1" id="KW-0472">Membrane</keyword>
<keyword evidence="3" id="KW-1185">Reference proteome</keyword>
<accession>A0A4Y9ZQ70</accession>
<evidence type="ECO:0000313" key="3">
    <source>
        <dbReference type="Proteomes" id="UP000298061"/>
    </source>
</evidence>
<organism evidence="2 3">
    <name type="scientific">Hericium alpestre</name>
    <dbReference type="NCBI Taxonomy" id="135208"/>
    <lineage>
        <taxon>Eukaryota</taxon>
        <taxon>Fungi</taxon>
        <taxon>Dikarya</taxon>
        <taxon>Basidiomycota</taxon>
        <taxon>Agaricomycotina</taxon>
        <taxon>Agaricomycetes</taxon>
        <taxon>Russulales</taxon>
        <taxon>Hericiaceae</taxon>
        <taxon>Hericium</taxon>
    </lineage>
</organism>
<sequence length="158" mass="17611">MTLALNVIATSLIVYKIWETQRLVKSLLPSPEAELHGSSLVRAIRILVESAAVYTILVFVFFITFLADNYLQYPVSDSVVEISGIAFNLIIIRVERGRSVETLDTTRTVTSDYRGGTLTSMLFLHEDSCTTLDRPPSGANTVSHDMPEEGRRGMRFVV</sequence>
<dbReference type="STRING" id="135208.A0A4Y9ZQ70"/>
<proteinExistence type="predicted"/>
<evidence type="ECO:0000256" key="1">
    <source>
        <dbReference type="SAM" id="Phobius"/>
    </source>
</evidence>
<dbReference type="AlphaFoldDB" id="A0A4Y9ZQ70"/>
<feature type="transmembrane region" description="Helical" evidence="1">
    <location>
        <begin position="46"/>
        <end position="67"/>
    </location>
</feature>